<evidence type="ECO:0000313" key="4">
    <source>
        <dbReference type="EMBL" id="KJL28814.1"/>
    </source>
</evidence>
<dbReference type="PANTHER" id="PTHR43790:SF8">
    <property type="entry name" value="SUGAR ABC TRANSPORTER ATP-BINDING PROTEIN"/>
    <property type="match status" value="1"/>
</dbReference>
<evidence type="ECO:0000313" key="5">
    <source>
        <dbReference type="Proteomes" id="UP000033640"/>
    </source>
</evidence>
<dbReference type="PATRIC" id="fig|82380.11.peg.2331"/>
<dbReference type="SMART" id="SM00382">
    <property type="entry name" value="AAA"/>
    <property type="match status" value="1"/>
</dbReference>
<protein>
    <submittedName>
        <fullName evidence="4">Galactose/methyl galactoside import ATP-binding protein MglA</fullName>
        <ecNumber evidence="4">3.6.3.17</ecNumber>
    </submittedName>
</protein>
<keyword evidence="1" id="KW-0547">Nucleotide-binding</keyword>
<comment type="caution">
    <text evidence="4">The sequence shown here is derived from an EMBL/GenBank/DDBJ whole genome shotgun (WGS) entry which is preliminary data.</text>
</comment>
<dbReference type="Gene3D" id="3.40.50.300">
    <property type="entry name" value="P-loop containing nucleotide triphosphate hydrolases"/>
    <property type="match status" value="1"/>
</dbReference>
<feature type="domain" description="ABC transporter" evidence="3">
    <location>
        <begin position="12"/>
        <end position="248"/>
    </location>
</feature>
<dbReference type="GO" id="GO:0016887">
    <property type="term" value="F:ATP hydrolysis activity"/>
    <property type="evidence" value="ECO:0007669"/>
    <property type="project" value="InterPro"/>
</dbReference>
<dbReference type="InterPro" id="IPR050107">
    <property type="entry name" value="ABC_carbohydrate_import_ATPase"/>
</dbReference>
<accession>A0A0F0L801</accession>
<proteinExistence type="predicted"/>
<dbReference type="PROSITE" id="PS50893">
    <property type="entry name" value="ABC_TRANSPORTER_2"/>
    <property type="match status" value="1"/>
</dbReference>
<reference evidence="4 5" key="1">
    <citation type="submission" date="2015-02" db="EMBL/GenBank/DDBJ databases">
        <title>Draft genome sequences of ten Microbacterium spp. with emphasis on heavy metal contaminated environments.</title>
        <authorList>
            <person name="Corretto E."/>
        </authorList>
    </citation>
    <scope>NUCLEOTIDE SEQUENCE [LARGE SCALE GENOMIC DNA]</scope>
    <source>
        <strain evidence="4 5">BEL4b</strain>
    </source>
</reference>
<evidence type="ECO:0000256" key="1">
    <source>
        <dbReference type="ARBA" id="ARBA00022741"/>
    </source>
</evidence>
<evidence type="ECO:0000256" key="2">
    <source>
        <dbReference type="ARBA" id="ARBA00022840"/>
    </source>
</evidence>
<dbReference type="InterPro" id="IPR003439">
    <property type="entry name" value="ABC_transporter-like_ATP-bd"/>
</dbReference>
<dbReference type="InterPro" id="IPR003593">
    <property type="entry name" value="AAA+_ATPase"/>
</dbReference>
<dbReference type="GO" id="GO:0005524">
    <property type="term" value="F:ATP binding"/>
    <property type="evidence" value="ECO:0007669"/>
    <property type="project" value="UniProtKB-KW"/>
</dbReference>
<dbReference type="PANTHER" id="PTHR43790">
    <property type="entry name" value="CARBOHYDRATE TRANSPORT ATP-BINDING PROTEIN MG119-RELATED"/>
    <property type="match status" value="1"/>
</dbReference>
<dbReference type="EC" id="3.6.3.17" evidence="4"/>
<gene>
    <name evidence="4" type="primary">mglA_2</name>
    <name evidence="4" type="ORF">RS83_02295</name>
</gene>
<dbReference type="RefSeq" id="WP_045279640.1">
    <property type="nucleotide sequence ID" value="NZ_JYIW01000025.1"/>
</dbReference>
<dbReference type="CDD" id="cd03216">
    <property type="entry name" value="ABC_Carb_Monos_I"/>
    <property type="match status" value="1"/>
</dbReference>
<dbReference type="AlphaFoldDB" id="A0A0F0L801"/>
<keyword evidence="4" id="KW-0378">Hydrolase</keyword>
<name>A0A0F0L801_9MICO</name>
<evidence type="ECO:0000259" key="3">
    <source>
        <dbReference type="PROSITE" id="PS50893"/>
    </source>
</evidence>
<keyword evidence="2 4" id="KW-0067">ATP-binding</keyword>
<dbReference type="EMBL" id="JYIW01000025">
    <property type="protein sequence ID" value="KJL28814.1"/>
    <property type="molecule type" value="Genomic_DNA"/>
</dbReference>
<dbReference type="InterPro" id="IPR027417">
    <property type="entry name" value="P-loop_NTPase"/>
</dbReference>
<organism evidence="4 5">
    <name type="scientific">Microbacterium oxydans</name>
    <dbReference type="NCBI Taxonomy" id="82380"/>
    <lineage>
        <taxon>Bacteria</taxon>
        <taxon>Bacillati</taxon>
        <taxon>Actinomycetota</taxon>
        <taxon>Actinomycetes</taxon>
        <taxon>Micrococcales</taxon>
        <taxon>Microbacteriaceae</taxon>
        <taxon>Microbacterium</taxon>
    </lineage>
</organism>
<dbReference type="Proteomes" id="UP000033640">
    <property type="component" value="Unassembled WGS sequence"/>
</dbReference>
<sequence>MSAPATVTAPALRLRGITKSFGHVVALRDVDLDAYPGEILAIVGDNGAGKSSLVRTMSGIHRPDSGEVWVRDQEHSLHSPADARAAGIATVFQDLALVEVLDVATNMFLGQIPRRGLFADRRRMETESREFLDELNVTVSSVRTQIGMLSGGQRQIIAIARAVRTGGHIVILDEPTAALGVRETAQAAHIIATLRDRGNTVILISHDMGLVFELADRIHVMRLGAVAGVRRREDTTRDEIIALITGSLNDDTAGASA</sequence>
<dbReference type="Pfam" id="PF00005">
    <property type="entry name" value="ABC_tran"/>
    <property type="match status" value="1"/>
</dbReference>
<dbReference type="SUPFAM" id="SSF52540">
    <property type="entry name" value="P-loop containing nucleoside triphosphate hydrolases"/>
    <property type="match status" value="1"/>
</dbReference>